<organism evidence="1">
    <name type="scientific">Pseudo-nitzschia australis</name>
    <dbReference type="NCBI Taxonomy" id="44445"/>
    <lineage>
        <taxon>Eukaryota</taxon>
        <taxon>Sar</taxon>
        <taxon>Stramenopiles</taxon>
        <taxon>Ochrophyta</taxon>
        <taxon>Bacillariophyta</taxon>
        <taxon>Bacillariophyceae</taxon>
        <taxon>Bacillariophycidae</taxon>
        <taxon>Bacillariales</taxon>
        <taxon>Bacillariaceae</taxon>
        <taxon>Pseudo-nitzschia</taxon>
    </lineage>
</organism>
<gene>
    <name evidence="1" type="ORF">PAUS00366_LOCUS795</name>
</gene>
<accession>A0A7S4AA34</accession>
<evidence type="ECO:0000313" key="1">
    <source>
        <dbReference type="EMBL" id="CAE0708075.1"/>
    </source>
</evidence>
<dbReference type="EMBL" id="HBIX01001026">
    <property type="protein sequence ID" value="CAE0708075.1"/>
    <property type="molecule type" value="Transcribed_RNA"/>
</dbReference>
<sequence>MSSPLHGNVDLAQRLRNIFTPKRVQVLKKMGAGAVVSSIPVFVWWKWAIEQRHKRAEDVRTRVRVPNVQTIDDLMIERCRPGDILLFDRRWEHCAAGPLAALVCILGRSLLSFNDKSKSMGDGKFDHCGRCRDVHFESSRALVCQTARSDGNIGFENSWRNECWS</sequence>
<dbReference type="AlphaFoldDB" id="A0A7S4AA34"/>
<name>A0A7S4AA34_9STRA</name>
<reference evidence="1" key="1">
    <citation type="submission" date="2021-01" db="EMBL/GenBank/DDBJ databases">
        <authorList>
            <person name="Corre E."/>
            <person name="Pelletier E."/>
            <person name="Niang G."/>
            <person name="Scheremetjew M."/>
            <person name="Finn R."/>
            <person name="Kale V."/>
            <person name="Holt S."/>
            <person name="Cochrane G."/>
            <person name="Meng A."/>
            <person name="Brown T."/>
            <person name="Cohen L."/>
        </authorList>
    </citation>
    <scope>NUCLEOTIDE SEQUENCE</scope>
    <source>
        <strain evidence="1">10249 10 AB</strain>
    </source>
</reference>
<proteinExistence type="predicted"/>
<protein>
    <submittedName>
        <fullName evidence="1">Uncharacterized protein</fullName>
    </submittedName>
</protein>